<keyword evidence="3" id="KW-0808">Transferase</keyword>
<sequence>MPFWILFENVMSMHRMRAALTGLLETARANDWVVTEKVGDQVKDEFDVPLLEPVKPTECVERIYIPELSLVLYLLICTRTTSSLEAINTTFTSTSRPLHTS</sequence>
<dbReference type="GO" id="GO:0051753">
    <property type="term" value="F:mannan synthase activity"/>
    <property type="evidence" value="ECO:0007669"/>
    <property type="project" value="TreeGrafter"/>
</dbReference>
<dbReference type="GO" id="GO:0000139">
    <property type="term" value="C:Golgi membrane"/>
    <property type="evidence" value="ECO:0007669"/>
    <property type="project" value="UniProtKB-SubCell"/>
</dbReference>
<keyword evidence="6" id="KW-0333">Golgi apparatus</keyword>
<dbReference type="PANTHER" id="PTHR32044">
    <property type="entry name" value="GLUCOMANNAN 4-BETA-MANNOSYLTRANSFERASE 9"/>
    <property type="match status" value="1"/>
</dbReference>
<reference evidence="8" key="2">
    <citation type="journal article" date="2015" name="Data Brief">
        <title>Shoot transcriptome of the giant reed, Arundo donax.</title>
        <authorList>
            <person name="Barrero R.A."/>
            <person name="Guerrero F.D."/>
            <person name="Moolhuijzen P."/>
            <person name="Goolsby J.A."/>
            <person name="Tidwell J."/>
            <person name="Bellgard S.E."/>
            <person name="Bellgard M.I."/>
        </authorList>
    </citation>
    <scope>NUCLEOTIDE SEQUENCE</scope>
    <source>
        <tissue evidence="8">Shoot tissue taken approximately 20 cm above the soil surface</tissue>
    </source>
</reference>
<dbReference type="EMBL" id="GBRH01192165">
    <property type="protein sequence ID" value="JAE05731.1"/>
    <property type="molecule type" value="Transcribed_RNA"/>
</dbReference>
<keyword evidence="4" id="KW-0812">Transmembrane</keyword>
<evidence type="ECO:0000256" key="2">
    <source>
        <dbReference type="ARBA" id="ARBA00022676"/>
    </source>
</evidence>
<keyword evidence="7" id="KW-0472">Membrane</keyword>
<comment type="subcellular location">
    <subcellularLocation>
        <location evidence="1">Golgi apparatus membrane</location>
    </subcellularLocation>
</comment>
<evidence type="ECO:0000313" key="8">
    <source>
        <dbReference type="EMBL" id="JAE05731.1"/>
    </source>
</evidence>
<reference evidence="8" key="1">
    <citation type="submission" date="2014-09" db="EMBL/GenBank/DDBJ databases">
        <authorList>
            <person name="Magalhaes I.L.F."/>
            <person name="Oliveira U."/>
            <person name="Santos F.R."/>
            <person name="Vidigal T.H.D.A."/>
            <person name="Brescovit A.D."/>
            <person name="Santos A.J."/>
        </authorList>
    </citation>
    <scope>NUCLEOTIDE SEQUENCE</scope>
    <source>
        <tissue evidence="8">Shoot tissue taken approximately 20 cm above the soil surface</tissue>
    </source>
</reference>
<evidence type="ECO:0000256" key="1">
    <source>
        <dbReference type="ARBA" id="ARBA00004394"/>
    </source>
</evidence>
<accession>A0A0A9F6H4</accession>
<evidence type="ECO:0000256" key="5">
    <source>
        <dbReference type="ARBA" id="ARBA00022989"/>
    </source>
</evidence>
<dbReference type="AlphaFoldDB" id="A0A0A9F6H4"/>
<dbReference type="PANTHER" id="PTHR32044:SF79">
    <property type="entry name" value="GLUCOMANNAN 4-BETA-MANNOSYLTRANSFERASE 2-RELATED"/>
    <property type="match status" value="1"/>
</dbReference>
<keyword evidence="2" id="KW-0328">Glycosyltransferase</keyword>
<evidence type="ECO:0000256" key="6">
    <source>
        <dbReference type="ARBA" id="ARBA00023034"/>
    </source>
</evidence>
<keyword evidence="5" id="KW-1133">Transmembrane helix</keyword>
<organism evidence="8">
    <name type="scientific">Arundo donax</name>
    <name type="common">Giant reed</name>
    <name type="synonym">Donax arundinaceus</name>
    <dbReference type="NCBI Taxonomy" id="35708"/>
    <lineage>
        <taxon>Eukaryota</taxon>
        <taxon>Viridiplantae</taxon>
        <taxon>Streptophyta</taxon>
        <taxon>Embryophyta</taxon>
        <taxon>Tracheophyta</taxon>
        <taxon>Spermatophyta</taxon>
        <taxon>Magnoliopsida</taxon>
        <taxon>Liliopsida</taxon>
        <taxon>Poales</taxon>
        <taxon>Poaceae</taxon>
        <taxon>PACMAD clade</taxon>
        <taxon>Arundinoideae</taxon>
        <taxon>Arundineae</taxon>
        <taxon>Arundo</taxon>
    </lineage>
</organism>
<name>A0A0A9F6H4_ARUDO</name>
<protein>
    <submittedName>
        <fullName evidence="8">Uncharacterized protein</fullName>
    </submittedName>
</protein>
<evidence type="ECO:0000256" key="3">
    <source>
        <dbReference type="ARBA" id="ARBA00022679"/>
    </source>
</evidence>
<evidence type="ECO:0000256" key="4">
    <source>
        <dbReference type="ARBA" id="ARBA00022692"/>
    </source>
</evidence>
<evidence type="ECO:0000256" key="7">
    <source>
        <dbReference type="ARBA" id="ARBA00023136"/>
    </source>
</evidence>
<proteinExistence type="predicted"/>